<evidence type="ECO:0000256" key="24">
    <source>
        <dbReference type="ARBA" id="ARBA00026142"/>
    </source>
</evidence>
<keyword evidence="10" id="KW-0067">ATP-binding</keyword>
<evidence type="ECO:0000256" key="6">
    <source>
        <dbReference type="ARBA" id="ARBA00022679"/>
    </source>
</evidence>
<dbReference type="PANTHER" id="PTHR12358">
    <property type="entry name" value="SPHINGOSINE KINASE"/>
    <property type="match status" value="1"/>
</dbReference>
<evidence type="ECO:0000256" key="14">
    <source>
        <dbReference type="ARBA" id="ARBA00023371"/>
    </source>
</evidence>
<keyword evidence="9" id="KW-0999">Mitochondrion inner membrane</keyword>
<dbReference type="EC" id="2.7.1.138" evidence="22"/>
<dbReference type="GO" id="GO:0046512">
    <property type="term" value="P:sphingosine biosynthetic process"/>
    <property type="evidence" value="ECO:0007669"/>
    <property type="project" value="TreeGrafter"/>
</dbReference>
<evidence type="ECO:0000256" key="16">
    <source>
        <dbReference type="ARBA" id="ARBA00024483"/>
    </source>
</evidence>
<evidence type="ECO:0000256" key="9">
    <source>
        <dbReference type="ARBA" id="ARBA00022792"/>
    </source>
</evidence>
<evidence type="ECO:0000256" key="28">
    <source>
        <dbReference type="ARBA" id="ARBA00048663"/>
    </source>
</evidence>
<dbReference type="EnsemblMetazoa" id="MESCA003068-RA">
    <property type="protein sequence ID" value="MESCA003068-PA"/>
    <property type="gene ID" value="MESCA003068"/>
</dbReference>
<evidence type="ECO:0000256" key="26">
    <source>
        <dbReference type="ARBA" id="ARBA00044480"/>
    </source>
</evidence>
<evidence type="ECO:0000256" key="18">
    <source>
        <dbReference type="ARBA" id="ARBA00024512"/>
    </source>
</evidence>
<dbReference type="OMA" id="HWKKTTF"/>
<comment type="catalytic activity">
    <reaction evidence="15">
        <text>a 1,2-diacyl-sn-glycerol + ATP = a 1,2-diacyl-sn-glycero-3-phosphate + ADP + H(+)</text>
        <dbReference type="Rhea" id="RHEA:10272"/>
        <dbReference type="ChEBI" id="CHEBI:15378"/>
        <dbReference type="ChEBI" id="CHEBI:17815"/>
        <dbReference type="ChEBI" id="CHEBI:30616"/>
        <dbReference type="ChEBI" id="CHEBI:58608"/>
        <dbReference type="ChEBI" id="CHEBI:456216"/>
        <dbReference type="EC" id="2.7.1.107"/>
    </reaction>
    <physiologicalReaction direction="left-to-right" evidence="15">
        <dbReference type="Rhea" id="RHEA:10273"/>
    </physiologicalReaction>
</comment>
<accession>T1GI02</accession>
<keyword evidence="13" id="KW-0472">Membrane</keyword>
<dbReference type="EC" id="2.7.1.107" evidence="5"/>
<dbReference type="UniPathway" id="UPA00230"/>
<evidence type="ECO:0000256" key="29">
    <source>
        <dbReference type="ARBA" id="ARBA00048876"/>
    </source>
</evidence>
<dbReference type="InterPro" id="IPR001206">
    <property type="entry name" value="Diacylglycerol_kinase_cat_dom"/>
</dbReference>
<dbReference type="Pfam" id="PF19712">
    <property type="entry name" value="AGK_C"/>
    <property type="match status" value="1"/>
</dbReference>
<keyword evidence="7" id="KW-0547">Nucleotide-binding</keyword>
<name>T1GI02_MEGSC</name>
<dbReference type="GO" id="GO:0005524">
    <property type="term" value="F:ATP binding"/>
    <property type="evidence" value="ECO:0007669"/>
    <property type="project" value="UniProtKB-KW"/>
</dbReference>
<dbReference type="STRING" id="36166.T1GI02"/>
<proteinExistence type="inferred from homology"/>
<evidence type="ECO:0000256" key="20">
    <source>
        <dbReference type="ARBA" id="ARBA00024636"/>
    </source>
</evidence>
<dbReference type="Gene3D" id="3.40.50.10330">
    <property type="entry name" value="Probable inorganic polyphosphate/atp-NAD kinase, domain 1"/>
    <property type="match status" value="1"/>
</dbReference>
<dbReference type="PANTHER" id="PTHR12358:SF31">
    <property type="entry name" value="ACYLGLYCEROL KINASE, MITOCHONDRIAL"/>
    <property type="match status" value="1"/>
</dbReference>
<dbReference type="GO" id="GO:0046513">
    <property type="term" value="P:ceramide biosynthetic process"/>
    <property type="evidence" value="ECO:0007669"/>
    <property type="project" value="TreeGrafter"/>
</dbReference>
<evidence type="ECO:0000256" key="19">
    <source>
        <dbReference type="ARBA" id="ARBA00024556"/>
    </source>
</evidence>
<dbReference type="Proteomes" id="UP000015102">
    <property type="component" value="Unassembled WGS sequence"/>
</dbReference>
<dbReference type="EMBL" id="CAQQ02390494">
    <property type="status" value="NOT_ANNOTATED_CDS"/>
    <property type="molecule type" value="Genomic_DNA"/>
</dbReference>
<evidence type="ECO:0000256" key="11">
    <source>
        <dbReference type="ARBA" id="ARBA00023098"/>
    </source>
</evidence>
<reference evidence="32" key="1">
    <citation type="submission" date="2013-02" db="EMBL/GenBank/DDBJ databases">
        <authorList>
            <person name="Hughes D."/>
        </authorList>
    </citation>
    <scope>NUCLEOTIDE SEQUENCE</scope>
    <source>
        <strain>Durham</strain>
        <strain evidence="32">NC isolate 2 -- Noor lab</strain>
    </source>
</reference>
<dbReference type="GO" id="GO:0046486">
    <property type="term" value="P:glycerolipid metabolic process"/>
    <property type="evidence" value="ECO:0007669"/>
    <property type="project" value="UniProtKB-UniPathway"/>
</dbReference>
<comment type="catalytic activity">
    <reaction evidence="26">
        <text>a 2-acylglycerol + ATP = a 2-acyl-sn-glycerol 3-phosphate + ADP + H(+)</text>
        <dbReference type="Rhea" id="RHEA:39847"/>
        <dbReference type="ChEBI" id="CHEBI:15378"/>
        <dbReference type="ChEBI" id="CHEBI:17389"/>
        <dbReference type="ChEBI" id="CHEBI:30616"/>
        <dbReference type="ChEBI" id="CHEBI:64982"/>
        <dbReference type="ChEBI" id="CHEBI:456216"/>
    </reaction>
    <physiologicalReaction direction="left-to-right" evidence="26">
        <dbReference type="Rhea" id="RHEA:39848"/>
    </physiologicalReaction>
</comment>
<evidence type="ECO:0000256" key="1">
    <source>
        <dbReference type="ARBA" id="ARBA00001946"/>
    </source>
</evidence>
<comment type="catalytic activity">
    <reaction evidence="20">
        <text>1-hexadecanoyl-sn-glycerol + ATP = 1-hexadecanoyl-sn-glycero-3-phosphate + ADP + H(+)</text>
        <dbReference type="Rhea" id="RHEA:43308"/>
        <dbReference type="ChEBI" id="CHEBI:15378"/>
        <dbReference type="ChEBI" id="CHEBI:30616"/>
        <dbReference type="ChEBI" id="CHEBI:57518"/>
        <dbReference type="ChEBI" id="CHEBI:75542"/>
        <dbReference type="ChEBI" id="CHEBI:456216"/>
    </reaction>
    <physiologicalReaction direction="left-to-right" evidence="20">
        <dbReference type="Rhea" id="RHEA:43309"/>
    </physiologicalReaction>
</comment>
<comment type="catalytic activity">
    <reaction evidence="19">
        <text>2-(5Z,8Z,11Z,14Z-eicosatetraenoyl)-glycerol + ATP = 2-(5Z,8Z,11Z,14Z-eicosatetraenoyl)-sn-glycero-3-phosphate + ADP + H(+)</text>
        <dbReference type="Rhea" id="RHEA:43316"/>
        <dbReference type="ChEBI" id="CHEBI:15378"/>
        <dbReference type="ChEBI" id="CHEBI:30616"/>
        <dbReference type="ChEBI" id="CHEBI:52392"/>
        <dbReference type="ChEBI" id="CHEBI:78209"/>
        <dbReference type="ChEBI" id="CHEBI:456216"/>
    </reaction>
    <physiologicalReaction direction="left-to-right" evidence="19">
        <dbReference type="Rhea" id="RHEA:43317"/>
    </physiologicalReaction>
</comment>
<dbReference type="InterPro" id="IPR050187">
    <property type="entry name" value="Lipid_Phosphate_FormReg"/>
</dbReference>
<evidence type="ECO:0000256" key="10">
    <source>
        <dbReference type="ARBA" id="ARBA00022840"/>
    </source>
</evidence>
<evidence type="ECO:0000256" key="2">
    <source>
        <dbReference type="ARBA" id="ARBA00004569"/>
    </source>
</evidence>
<dbReference type="GO" id="GO:0001729">
    <property type="term" value="F:ceramide kinase activity"/>
    <property type="evidence" value="ECO:0007669"/>
    <property type="project" value="UniProtKB-EC"/>
</dbReference>
<comment type="catalytic activity">
    <reaction evidence="27">
        <text>an N-acylsphing-4-enine + ATP = an N-acylsphing-4-enine 1-phosphate + ADP + H(+)</text>
        <dbReference type="Rhea" id="RHEA:17929"/>
        <dbReference type="ChEBI" id="CHEBI:15378"/>
        <dbReference type="ChEBI" id="CHEBI:30616"/>
        <dbReference type="ChEBI" id="CHEBI:52639"/>
        <dbReference type="ChEBI" id="CHEBI:57674"/>
        <dbReference type="ChEBI" id="CHEBI:456216"/>
        <dbReference type="EC" id="2.7.1.138"/>
    </reaction>
    <physiologicalReaction direction="left-to-right" evidence="27">
        <dbReference type="Rhea" id="RHEA:17930"/>
    </physiologicalReaction>
</comment>
<evidence type="ECO:0000259" key="30">
    <source>
        <dbReference type="PROSITE" id="PS50146"/>
    </source>
</evidence>
<evidence type="ECO:0000256" key="4">
    <source>
        <dbReference type="ARBA" id="ARBA00005175"/>
    </source>
</evidence>
<keyword evidence="6" id="KW-0808">Transferase</keyword>
<dbReference type="InterPro" id="IPR016064">
    <property type="entry name" value="NAD/diacylglycerol_kinase_sf"/>
</dbReference>
<dbReference type="PROSITE" id="PS50146">
    <property type="entry name" value="DAGK"/>
    <property type="match status" value="1"/>
</dbReference>
<evidence type="ECO:0000256" key="7">
    <source>
        <dbReference type="ARBA" id="ARBA00022741"/>
    </source>
</evidence>
<evidence type="ECO:0000313" key="31">
    <source>
        <dbReference type="EnsemblMetazoa" id="MESCA003068-PA"/>
    </source>
</evidence>
<dbReference type="GO" id="GO:0047620">
    <property type="term" value="F:acylglycerol kinase activity"/>
    <property type="evidence" value="ECO:0007669"/>
    <property type="project" value="UniProtKB-EC"/>
</dbReference>
<comment type="similarity">
    <text evidence="21">Belongs to the AGK family.</text>
</comment>
<reference evidence="31" key="2">
    <citation type="submission" date="2015-06" db="UniProtKB">
        <authorList>
            <consortium name="EnsemblMetazoa"/>
        </authorList>
    </citation>
    <scope>IDENTIFICATION</scope>
</reference>
<evidence type="ECO:0000256" key="15">
    <source>
        <dbReference type="ARBA" id="ARBA00023411"/>
    </source>
</evidence>
<evidence type="ECO:0000256" key="25">
    <source>
        <dbReference type="ARBA" id="ARBA00030553"/>
    </source>
</evidence>
<comment type="catalytic activity">
    <reaction evidence="16">
        <text>1-(5Z,8Z,11Z,14Z-eicosatetraenoyl)-sn-glycerol + ATP = 1-(5Z,8Z,11Z,14Z-eicosatetraenoyl)-sn-glycero-3-phosphate + ADP + H(+)</text>
        <dbReference type="Rhea" id="RHEA:43328"/>
        <dbReference type="ChEBI" id="CHEBI:15378"/>
        <dbReference type="ChEBI" id="CHEBI:30616"/>
        <dbReference type="ChEBI" id="CHEBI:34071"/>
        <dbReference type="ChEBI" id="CHEBI:74938"/>
        <dbReference type="ChEBI" id="CHEBI:456216"/>
    </reaction>
    <physiologicalReaction direction="left-to-right" evidence="16">
        <dbReference type="Rhea" id="RHEA:43329"/>
    </physiologicalReaction>
</comment>
<evidence type="ECO:0000256" key="23">
    <source>
        <dbReference type="ARBA" id="ARBA00026098"/>
    </source>
</evidence>
<evidence type="ECO:0000256" key="5">
    <source>
        <dbReference type="ARBA" id="ARBA00012133"/>
    </source>
</evidence>
<evidence type="ECO:0000313" key="32">
    <source>
        <dbReference type="Proteomes" id="UP000015102"/>
    </source>
</evidence>
<evidence type="ECO:0000256" key="13">
    <source>
        <dbReference type="ARBA" id="ARBA00023136"/>
    </source>
</evidence>
<protein>
    <recommendedName>
        <fullName evidence="24">Acylglycerol kinase, mitochondrial</fullName>
        <ecNumber evidence="5">2.7.1.107</ecNumber>
        <ecNumber evidence="22">2.7.1.138</ecNumber>
        <ecNumber evidence="23">2.7.1.94</ecNumber>
    </recommendedName>
    <alternativeName>
        <fullName evidence="25">Multiple substrate lipid kinase</fullName>
    </alternativeName>
</protein>
<comment type="cofactor">
    <cofactor evidence="1">
        <name>Mg(2+)</name>
        <dbReference type="ChEBI" id="CHEBI:18420"/>
    </cofactor>
</comment>
<comment type="catalytic activity">
    <reaction evidence="18">
        <text>a 1-acyl-sn-glycerol + ATP = a 1-acyl-sn-glycero-3-phosphate + ADP + H(+)</text>
        <dbReference type="Rhea" id="RHEA:33747"/>
        <dbReference type="ChEBI" id="CHEBI:15378"/>
        <dbReference type="ChEBI" id="CHEBI:30616"/>
        <dbReference type="ChEBI" id="CHEBI:57970"/>
        <dbReference type="ChEBI" id="CHEBI:64683"/>
        <dbReference type="ChEBI" id="CHEBI:456216"/>
    </reaction>
    <physiologicalReaction direction="left-to-right" evidence="18">
        <dbReference type="Rhea" id="RHEA:33748"/>
    </physiologicalReaction>
</comment>
<comment type="pathway">
    <text evidence="4">Lipid metabolism; glycerolipid metabolism.</text>
</comment>
<sequence>FQDYCEPILNLGGFTVDIIRTDSEGHAKRYIEECFVVAGGDGTVSEVITGLLRRNDHTKCPLGILPVGRSNDTAKSYFNLNLENDVQKADELAKTALLILKGKKERKNLLKIQPITEENETKRPIYALNQFQWGAFRDTLSLKDKYWYYGPFRHYAAVFFNCLSKKLTWDCEANLQVTPPCSGCRNCYMEEVEENPNESGSGRWWGRYVPKAPKNSAQNVDYSKVINEDCLTTSTQSVKTSEVLIKSNVESPARLHLETTTSVEPGIDFIKESWNRLFSEEVPSPSSVVEGRTITLVPQTEEKYQDKFFYIDNEEYEVRPVKINIFWTPWNVIFRDCVHNPIASVASKPKNTKQQCFQDAQDSSCDNIQNMVTIKQKP</sequence>
<dbReference type="EC" id="2.7.1.94" evidence="23"/>
<dbReference type="HOGENOM" id="CLU_042458_2_0_1"/>
<dbReference type="SUPFAM" id="SSF111331">
    <property type="entry name" value="NAD kinase/diacylglycerol kinase-like"/>
    <property type="match status" value="1"/>
</dbReference>
<evidence type="ECO:0000256" key="21">
    <source>
        <dbReference type="ARBA" id="ARBA00025749"/>
    </source>
</evidence>
<dbReference type="InterPro" id="IPR017438">
    <property type="entry name" value="ATP-NAD_kinase_N"/>
</dbReference>
<evidence type="ECO:0000256" key="22">
    <source>
        <dbReference type="ARBA" id="ARBA00026096"/>
    </source>
</evidence>
<evidence type="ECO:0000256" key="27">
    <source>
        <dbReference type="ARBA" id="ARBA00048034"/>
    </source>
</evidence>
<feature type="domain" description="DAGKc" evidence="30">
    <location>
        <begin position="1"/>
        <end position="116"/>
    </location>
</feature>
<keyword evidence="8" id="KW-0418">Kinase</keyword>
<comment type="catalytic activity">
    <reaction evidence="28">
        <text>a monoacylglycerol + ATP = a monoacyl-sn-glycero-3-phosphate + ADP + H(+)</text>
        <dbReference type="Rhea" id="RHEA:19293"/>
        <dbReference type="ChEBI" id="CHEBI:15378"/>
        <dbReference type="ChEBI" id="CHEBI:17408"/>
        <dbReference type="ChEBI" id="CHEBI:30616"/>
        <dbReference type="ChEBI" id="CHEBI:77589"/>
        <dbReference type="ChEBI" id="CHEBI:456216"/>
        <dbReference type="EC" id="2.7.1.94"/>
    </reaction>
    <physiologicalReaction direction="left-to-right" evidence="28">
        <dbReference type="Rhea" id="RHEA:19294"/>
    </physiologicalReaction>
</comment>
<evidence type="ECO:0000256" key="3">
    <source>
        <dbReference type="ARBA" id="ARBA00004637"/>
    </source>
</evidence>
<comment type="catalytic activity">
    <reaction evidence="29">
        <text>N-(hexanoyl)sphing-4-enine + ATP = N-hexanoylsphing-4-enine 1-phosphate + ADP + H(+)</text>
        <dbReference type="Rhea" id="RHEA:43312"/>
        <dbReference type="ChEBI" id="CHEBI:15378"/>
        <dbReference type="ChEBI" id="CHEBI:30616"/>
        <dbReference type="ChEBI" id="CHEBI:63867"/>
        <dbReference type="ChEBI" id="CHEBI:82959"/>
        <dbReference type="ChEBI" id="CHEBI:456216"/>
    </reaction>
    <physiologicalReaction direction="left-to-right" evidence="29">
        <dbReference type="Rhea" id="RHEA:43313"/>
    </physiologicalReaction>
</comment>
<dbReference type="GO" id="GO:0005743">
    <property type="term" value="C:mitochondrial inner membrane"/>
    <property type="evidence" value="ECO:0007669"/>
    <property type="project" value="UniProtKB-SubCell"/>
</dbReference>
<comment type="subcellular location">
    <subcellularLocation>
        <location evidence="3">Mitochondrion inner membrane</location>
        <topology evidence="3">Peripheral membrane protein</topology>
    </subcellularLocation>
    <subcellularLocation>
        <location evidence="2">Mitochondrion intermembrane space</location>
    </subcellularLocation>
</comment>
<organism evidence="31 32">
    <name type="scientific">Megaselia scalaris</name>
    <name type="common">Humpbacked fly</name>
    <name type="synonym">Phora scalaris</name>
    <dbReference type="NCBI Taxonomy" id="36166"/>
    <lineage>
        <taxon>Eukaryota</taxon>
        <taxon>Metazoa</taxon>
        <taxon>Ecdysozoa</taxon>
        <taxon>Arthropoda</taxon>
        <taxon>Hexapoda</taxon>
        <taxon>Insecta</taxon>
        <taxon>Pterygota</taxon>
        <taxon>Neoptera</taxon>
        <taxon>Endopterygota</taxon>
        <taxon>Diptera</taxon>
        <taxon>Brachycera</taxon>
        <taxon>Muscomorpha</taxon>
        <taxon>Platypezoidea</taxon>
        <taxon>Phoridae</taxon>
        <taxon>Megaseliini</taxon>
        <taxon>Megaselia</taxon>
    </lineage>
</organism>
<evidence type="ECO:0000256" key="17">
    <source>
        <dbReference type="ARBA" id="ARBA00024505"/>
    </source>
</evidence>
<comment type="catalytic activity">
    <reaction evidence="17">
        <text>1-(9Z-octadecenoyl)-sn-glycerol + ATP = 1-(9Z-octadecenoyl)-sn-glycero-3-phosphate + ADP + H(+)</text>
        <dbReference type="Rhea" id="RHEA:41079"/>
        <dbReference type="ChEBI" id="CHEBI:15378"/>
        <dbReference type="ChEBI" id="CHEBI:30616"/>
        <dbReference type="ChEBI" id="CHEBI:74544"/>
        <dbReference type="ChEBI" id="CHEBI:75757"/>
        <dbReference type="ChEBI" id="CHEBI:456216"/>
    </reaction>
    <physiologicalReaction direction="left-to-right" evidence="17">
        <dbReference type="Rhea" id="RHEA:41080"/>
    </physiologicalReaction>
</comment>
<dbReference type="AlphaFoldDB" id="T1GI02"/>
<evidence type="ECO:0000256" key="8">
    <source>
        <dbReference type="ARBA" id="ARBA00022777"/>
    </source>
</evidence>
<dbReference type="GO" id="GO:0005758">
    <property type="term" value="C:mitochondrial intermembrane space"/>
    <property type="evidence" value="ECO:0007669"/>
    <property type="project" value="UniProtKB-SubCell"/>
</dbReference>
<dbReference type="GO" id="GO:0004143">
    <property type="term" value="F:ATP-dependent diacylglycerol kinase activity"/>
    <property type="evidence" value="ECO:0007669"/>
    <property type="project" value="UniProtKB-EC"/>
</dbReference>
<keyword evidence="11" id="KW-0443">Lipid metabolism</keyword>
<dbReference type="InterPro" id="IPR045579">
    <property type="entry name" value="AGK_C"/>
</dbReference>
<dbReference type="Pfam" id="PF00781">
    <property type="entry name" value="DAGK_cat"/>
    <property type="match status" value="1"/>
</dbReference>
<evidence type="ECO:0000256" key="12">
    <source>
        <dbReference type="ARBA" id="ARBA00023128"/>
    </source>
</evidence>
<keyword evidence="32" id="KW-1185">Reference proteome</keyword>
<keyword evidence="12" id="KW-0496">Mitochondrion</keyword>
<comment type="catalytic activity">
    <reaction evidence="14">
        <text>1,2-di-(9Z-octadecenoyl)-sn-glycerol + ATP = 1,2-di-(9Z-octadecenoyl)-sn-glycero-3-phosphate + ADP + H(+)</text>
        <dbReference type="Rhea" id="RHEA:40327"/>
        <dbReference type="ChEBI" id="CHEBI:15378"/>
        <dbReference type="ChEBI" id="CHEBI:30616"/>
        <dbReference type="ChEBI" id="CHEBI:52333"/>
        <dbReference type="ChEBI" id="CHEBI:74546"/>
        <dbReference type="ChEBI" id="CHEBI:456216"/>
    </reaction>
    <physiologicalReaction direction="left-to-right" evidence="14">
        <dbReference type="Rhea" id="RHEA:40328"/>
    </physiologicalReaction>
</comment>